<comment type="caution">
    <text evidence="8">The sequence shown here is derived from an EMBL/GenBank/DDBJ whole genome shotgun (WGS) entry which is preliminary data.</text>
</comment>
<protein>
    <recommendedName>
        <fullName evidence="7">EamA domain-containing protein</fullName>
    </recommendedName>
</protein>
<comment type="similarity">
    <text evidence="2">Belongs to the EamA transporter family.</text>
</comment>
<dbReference type="RefSeq" id="WP_064027728.1">
    <property type="nucleotide sequence ID" value="NZ_LUUK01000154.1"/>
</dbReference>
<keyword evidence="4 6" id="KW-1133">Transmembrane helix</keyword>
<dbReference type="OrthoDB" id="9784288at2"/>
<reference evidence="9" key="1">
    <citation type="submission" date="2016-03" db="EMBL/GenBank/DDBJ databases">
        <authorList>
            <person name="Heylen K."/>
            <person name="De Vos P."/>
            <person name="Vekeman B."/>
        </authorList>
    </citation>
    <scope>NUCLEOTIDE SEQUENCE [LARGE SCALE GENOMIC DNA]</scope>
    <source>
        <strain evidence="9">R-45383</strain>
    </source>
</reference>
<dbReference type="SUPFAM" id="SSF103481">
    <property type="entry name" value="Multidrug resistance efflux transporter EmrE"/>
    <property type="match status" value="2"/>
</dbReference>
<feature type="domain" description="EamA" evidence="7">
    <location>
        <begin position="14"/>
        <end position="142"/>
    </location>
</feature>
<dbReference type="GO" id="GO:0016020">
    <property type="term" value="C:membrane"/>
    <property type="evidence" value="ECO:0007669"/>
    <property type="project" value="UniProtKB-SubCell"/>
</dbReference>
<feature type="transmembrane region" description="Helical" evidence="6">
    <location>
        <begin position="75"/>
        <end position="95"/>
    </location>
</feature>
<dbReference type="InterPro" id="IPR037185">
    <property type="entry name" value="EmrE-like"/>
</dbReference>
<dbReference type="PANTHER" id="PTHR32322">
    <property type="entry name" value="INNER MEMBRANE TRANSPORTER"/>
    <property type="match status" value="1"/>
</dbReference>
<feature type="transmembrane region" description="Helical" evidence="6">
    <location>
        <begin position="273"/>
        <end position="289"/>
    </location>
</feature>
<feature type="transmembrane region" description="Helical" evidence="6">
    <location>
        <begin position="128"/>
        <end position="149"/>
    </location>
</feature>
<comment type="subcellular location">
    <subcellularLocation>
        <location evidence="1">Membrane</location>
        <topology evidence="1">Multi-pass membrane protein</topology>
    </subcellularLocation>
</comment>
<keyword evidence="3 6" id="KW-0812">Transmembrane</keyword>
<keyword evidence="5 6" id="KW-0472">Membrane</keyword>
<sequence>MNLPNQPRGADGRAACFGMLGILGFSLTLPATRLAVADLDPVFVGLGRAVVAAGLAAVVLWWAKAPRPSLRQCGRLALVAAGVVVGFPLLSTLALHTAAAAHAAVIVGLAPLATALCAAWLAGERPGIPYWTATLIGGATIVGFCWWIGGGGLSRADWLLLGAVASVGFGYAEGARMSRELGAWQTISWALLLAAPCLLPAVWLAAPAHWAAVGWTSLGGFAYVSLVSMYLAFFAWYKGLAMGGIARIGQLQLLQPFLTLAGAALILGEAVGRSQMIAASIVLVCVILGRREPRRLRVPALSHSDARSP</sequence>
<evidence type="ECO:0000313" key="8">
    <source>
        <dbReference type="EMBL" id="OAI19740.1"/>
    </source>
</evidence>
<evidence type="ECO:0000256" key="4">
    <source>
        <dbReference type="ARBA" id="ARBA00022989"/>
    </source>
</evidence>
<feature type="domain" description="EamA" evidence="7">
    <location>
        <begin position="156"/>
        <end position="288"/>
    </location>
</feature>
<proteinExistence type="inferred from homology"/>
<evidence type="ECO:0000256" key="1">
    <source>
        <dbReference type="ARBA" id="ARBA00004141"/>
    </source>
</evidence>
<dbReference type="AlphaFoldDB" id="A0A177NRT2"/>
<evidence type="ECO:0000256" key="5">
    <source>
        <dbReference type="ARBA" id="ARBA00023136"/>
    </source>
</evidence>
<evidence type="ECO:0000313" key="9">
    <source>
        <dbReference type="Proteomes" id="UP000077628"/>
    </source>
</evidence>
<gene>
    <name evidence="8" type="ORF">A1355_03695</name>
</gene>
<feature type="transmembrane region" description="Helical" evidence="6">
    <location>
        <begin position="42"/>
        <end position="63"/>
    </location>
</feature>
<feature type="transmembrane region" description="Helical" evidence="6">
    <location>
        <begin position="12"/>
        <end position="36"/>
    </location>
</feature>
<evidence type="ECO:0000259" key="7">
    <source>
        <dbReference type="Pfam" id="PF00892"/>
    </source>
</evidence>
<dbReference type="STRING" id="702114.A1355_03695"/>
<dbReference type="PANTHER" id="PTHR32322:SF2">
    <property type="entry name" value="EAMA DOMAIN-CONTAINING PROTEIN"/>
    <property type="match status" value="1"/>
</dbReference>
<name>A0A177NRT2_9GAMM</name>
<accession>A0A177NRT2</accession>
<dbReference type="EMBL" id="LUUK01000154">
    <property type="protein sequence ID" value="OAI19740.1"/>
    <property type="molecule type" value="Genomic_DNA"/>
</dbReference>
<feature type="transmembrane region" description="Helical" evidence="6">
    <location>
        <begin position="212"/>
        <end position="236"/>
    </location>
</feature>
<feature type="transmembrane region" description="Helical" evidence="6">
    <location>
        <begin position="186"/>
        <end position="206"/>
    </location>
</feature>
<feature type="transmembrane region" description="Helical" evidence="6">
    <location>
        <begin position="101"/>
        <end position="121"/>
    </location>
</feature>
<evidence type="ECO:0000256" key="2">
    <source>
        <dbReference type="ARBA" id="ARBA00007362"/>
    </source>
</evidence>
<dbReference type="InterPro" id="IPR000620">
    <property type="entry name" value="EamA_dom"/>
</dbReference>
<evidence type="ECO:0000256" key="6">
    <source>
        <dbReference type="SAM" id="Phobius"/>
    </source>
</evidence>
<dbReference type="Proteomes" id="UP000077628">
    <property type="component" value="Unassembled WGS sequence"/>
</dbReference>
<organism evidence="8 9">
    <name type="scientific">Methylomonas koyamae</name>
    <dbReference type="NCBI Taxonomy" id="702114"/>
    <lineage>
        <taxon>Bacteria</taxon>
        <taxon>Pseudomonadati</taxon>
        <taxon>Pseudomonadota</taxon>
        <taxon>Gammaproteobacteria</taxon>
        <taxon>Methylococcales</taxon>
        <taxon>Methylococcaceae</taxon>
        <taxon>Methylomonas</taxon>
    </lineage>
</organism>
<evidence type="ECO:0000256" key="3">
    <source>
        <dbReference type="ARBA" id="ARBA00022692"/>
    </source>
</evidence>
<keyword evidence="9" id="KW-1185">Reference proteome</keyword>
<dbReference type="Pfam" id="PF00892">
    <property type="entry name" value="EamA"/>
    <property type="match status" value="2"/>
</dbReference>
<dbReference type="InterPro" id="IPR050638">
    <property type="entry name" value="AA-Vitamin_Transporters"/>
</dbReference>